<dbReference type="InterPro" id="IPR036812">
    <property type="entry name" value="NAD(P)_OxRdtase_dom_sf"/>
</dbReference>
<evidence type="ECO:0000313" key="1">
    <source>
        <dbReference type="EMBL" id="TJZ61523.1"/>
    </source>
</evidence>
<dbReference type="EMBL" id="SUME01000003">
    <property type="protein sequence ID" value="TJZ61523.1"/>
    <property type="molecule type" value="Genomic_DNA"/>
</dbReference>
<dbReference type="SUPFAM" id="SSF51430">
    <property type="entry name" value="NAD(P)-linked oxidoreductase"/>
    <property type="match status" value="1"/>
</dbReference>
<dbReference type="AlphaFoldDB" id="A0A4U0P2T4"/>
<evidence type="ECO:0000313" key="2">
    <source>
        <dbReference type="Proteomes" id="UP000306808"/>
    </source>
</evidence>
<gene>
    <name evidence="1" type="ORF">FAZ15_10065</name>
</gene>
<reference evidence="1 2" key="1">
    <citation type="submission" date="2019-04" db="EMBL/GenBank/DDBJ databases">
        <title>Sphingobacterium olei sp. nov., isolated from oil-contaminated soil.</title>
        <authorList>
            <person name="Liu B."/>
        </authorList>
    </citation>
    <scope>NUCLEOTIDE SEQUENCE [LARGE SCALE GENOMIC DNA]</scope>
    <source>
        <strain evidence="1 2">HAL-9</strain>
    </source>
</reference>
<sequence length="77" mass="8528">MKKSGKRSRHQESSEIKAWGMGVNKLASEEFVAIIPGASSTDQVKSNVKSWKSEISVDFWKELKSAGLIYEKAQTPA</sequence>
<proteinExistence type="predicted"/>
<name>A0A4U0P2T4_9SPHI</name>
<organism evidence="1 2">
    <name type="scientific">Sphingobacterium olei</name>
    <dbReference type="NCBI Taxonomy" id="2571155"/>
    <lineage>
        <taxon>Bacteria</taxon>
        <taxon>Pseudomonadati</taxon>
        <taxon>Bacteroidota</taxon>
        <taxon>Sphingobacteriia</taxon>
        <taxon>Sphingobacteriales</taxon>
        <taxon>Sphingobacteriaceae</taxon>
        <taxon>Sphingobacterium</taxon>
    </lineage>
</organism>
<accession>A0A4U0P2T4</accession>
<dbReference type="OrthoDB" id="9773828at2"/>
<protein>
    <submittedName>
        <fullName evidence="1">Uncharacterized protein</fullName>
    </submittedName>
</protein>
<dbReference type="Proteomes" id="UP000306808">
    <property type="component" value="Unassembled WGS sequence"/>
</dbReference>
<comment type="caution">
    <text evidence="1">The sequence shown here is derived from an EMBL/GenBank/DDBJ whole genome shotgun (WGS) entry which is preliminary data.</text>
</comment>
<keyword evidence="2" id="KW-1185">Reference proteome</keyword>